<evidence type="ECO:0000256" key="1">
    <source>
        <dbReference type="SAM" id="MobiDB-lite"/>
    </source>
</evidence>
<evidence type="ECO:0000313" key="3">
    <source>
        <dbReference type="Proteomes" id="UP000299102"/>
    </source>
</evidence>
<name>A0A4C1SIW4_EUMVA</name>
<proteinExistence type="predicted"/>
<reference evidence="2 3" key="1">
    <citation type="journal article" date="2019" name="Commun. Biol.">
        <title>The bagworm genome reveals a unique fibroin gene that provides high tensile strength.</title>
        <authorList>
            <person name="Kono N."/>
            <person name="Nakamura H."/>
            <person name="Ohtoshi R."/>
            <person name="Tomita M."/>
            <person name="Numata K."/>
            <person name="Arakawa K."/>
        </authorList>
    </citation>
    <scope>NUCLEOTIDE SEQUENCE [LARGE SCALE GENOMIC DNA]</scope>
</reference>
<gene>
    <name evidence="2" type="ORF">EVAR_2341_1</name>
</gene>
<feature type="region of interest" description="Disordered" evidence="1">
    <location>
        <begin position="23"/>
        <end position="80"/>
    </location>
</feature>
<feature type="region of interest" description="Disordered" evidence="1">
    <location>
        <begin position="140"/>
        <end position="162"/>
    </location>
</feature>
<keyword evidence="3" id="KW-1185">Reference proteome</keyword>
<dbReference type="AlphaFoldDB" id="A0A4C1SIW4"/>
<organism evidence="2 3">
    <name type="scientific">Eumeta variegata</name>
    <name type="common">Bagworm moth</name>
    <name type="synonym">Eumeta japonica</name>
    <dbReference type="NCBI Taxonomy" id="151549"/>
    <lineage>
        <taxon>Eukaryota</taxon>
        <taxon>Metazoa</taxon>
        <taxon>Ecdysozoa</taxon>
        <taxon>Arthropoda</taxon>
        <taxon>Hexapoda</taxon>
        <taxon>Insecta</taxon>
        <taxon>Pterygota</taxon>
        <taxon>Neoptera</taxon>
        <taxon>Endopterygota</taxon>
        <taxon>Lepidoptera</taxon>
        <taxon>Glossata</taxon>
        <taxon>Ditrysia</taxon>
        <taxon>Tineoidea</taxon>
        <taxon>Psychidae</taxon>
        <taxon>Oiketicinae</taxon>
        <taxon>Eumeta</taxon>
    </lineage>
</organism>
<accession>A0A4C1SIW4</accession>
<protein>
    <submittedName>
        <fullName evidence="2">Uncharacterized protein</fullName>
    </submittedName>
</protein>
<sequence length="240" mass="27108">MHQIPSAIGETHLPRSFFIRTKRLKPKPPSLAQHGSEAAEDDDREDPYSSRTNRPGPPVMDHDHSTRQRANRTAMDLPHDPYLKTFSSNIEEPPRTWTASSPPHSIQLSSFRKLITGHLTARKNRVILFDSNPIARPYENGVLPAPVPADERDRNRSQLADGEMPEYKISDRVFFLTFRVAAPRAVCGVVIRPLPVDFGQNWALQISAVTDFVSNGSHIFREKCLQFFFPDDGSLSQLGR</sequence>
<evidence type="ECO:0000313" key="2">
    <source>
        <dbReference type="EMBL" id="GBP01081.1"/>
    </source>
</evidence>
<dbReference type="EMBL" id="BGZK01000007">
    <property type="protein sequence ID" value="GBP01081.1"/>
    <property type="molecule type" value="Genomic_DNA"/>
</dbReference>
<comment type="caution">
    <text evidence="2">The sequence shown here is derived from an EMBL/GenBank/DDBJ whole genome shotgun (WGS) entry which is preliminary data.</text>
</comment>
<dbReference type="Proteomes" id="UP000299102">
    <property type="component" value="Unassembled WGS sequence"/>
</dbReference>